<evidence type="ECO:0000256" key="5">
    <source>
        <dbReference type="SAM" id="MobiDB-lite"/>
    </source>
</evidence>
<comment type="similarity">
    <text evidence="2">Belongs to the histone-like protein H-NS family.</text>
</comment>
<organism evidence="7 8">
    <name type="scientific">Sulfitobacter sediminilitoris</name>
    <dbReference type="NCBI Taxonomy" id="2698830"/>
    <lineage>
        <taxon>Bacteria</taxon>
        <taxon>Pseudomonadati</taxon>
        <taxon>Pseudomonadota</taxon>
        <taxon>Alphaproteobacteria</taxon>
        <taxon>Rhodobacterales</taxon>
        <taxon>Roseobacteraceae</taxon>
        <taxon>Sulfitobacter</taxon>
    </lineage>
</organism>
<reference evidence="7 8" key="1">
    <citation type="submission" date="2020-01" db="EMBL/GenBank/DDBJ databases">
        <title>Sulfitobacter sediminilitoris sp. nov., isolated from a tidal flat.</title>
        <authorList>
            <person name="Park S."/>
            <person name="Yoon J.-H."/>
        </authorList>
    </citation>
    <scope>NUCLEOTIDE SEQUENCE [LARGE SCALE GENOMIC DNA]</scope>
    <source>
        <strain evidence="7 8">JBTF-M27</strain>
    </source>
</reference>
<sequence length="114" mass="12838">MTIDLKSMSRKQLEKHLKDVKKALQDAQARDRREAKKAAQKAAAEFGFSLDELSETDNAPRKARKTKQKSAGPKSKPKFANPSDPKQTWTGKGRQPNWFRAEIEKGTAPEAMEI</sequence>
<proteinExistence type="inferred from homology"/>
<dbReference type="AlphaFoldDB" id="A0A6P0CFU5"/>
<evidence type="ECO:0000256" key="4">
    <source>
        <dbReference type="ARBA" id="ARBA00023125"/>
    </source>
</evidence>
<gene>
    <name evidence="7" type="ORF">GV827_16360</name>
</gene>
<evidence type="ECO:0000256" key="3">
    <source>
        <dbReference type="ARBA" id="ARBA00022490"/>
    </source>
</evidence>
<dbReference type="PANTHER" id="PTHR38097">
    <property type="match status" value="1"/>
</dbReference>
<dbReference type="EMBL" id="JAABNT010000011">
    <property type="protein sequence ID" value="NEK23965.1"/>
    <property type="molecule type" value="Genomic_DNA"/>
</dbReference>
<dbReference type="GO" id="GO:0001217">
    <property type="term" value="F:DNA-binding transcription repressor activity"/>
    <property type="evidence" value="ECO:0007669"/>
    <property type="project" value="TreeGrafter"/>
</dbReference>
<dbReference type="InterPro" id="IPR027444">
    <property type="entry name" value="H-NS_C_dom"/>
</dbReference>
<dbReference type="PANTHER" id="PTHR38097:SF2">
    <property type="entry name" value="DNA-BINDING PROTEIN STPA"/>
    <property type="match status" value="1"/>
</dbReference>
<evidence type="ECO:0000313" key="8">
    <source>
        <dbReference type="Proteomes" id="UP000468591"/>
    </source>
</evidence>
<evidence type="ECO:0000259" key="6">
    <source>
        <dbReference type="SMART" id="SM00528"/>
    </source>
</evidence>
<feature type="compositionally biased region" description="Basic and acidic residues" evidence="5">
    <location>
        <begin position="24"/>
        <end position="37"/>
    </location>
</feature>
<comment type="subcellular location">
    <subcellularLocation>
        <location evidence="1">Cytoplasm</location>
        <location evidence="1">Nucleoid</location>
    </subcellularLocation>
</comment>
<evidence type="ECO:0000256" key="1">
    <source>
        <dbReference type="ARBA" id="ARBA00004453"/>
    </source>
</evidence>
<dbReference type="GO" id="GO:0003681">
    <property type="term" value="F:bent DNA binding"/>
    <property type="evidence" value="ECO:0007669"/>
    <property type="project" value="TreeGrafter"/>
</dbReference>
<keyword evidence="3" id="KW-0963">Cytoplasm</keyword>
<dbReference type="Gene3D" id="4.10.430.10">
    <property type="entry name" value="Histone-like protein H-NS, C-terminal domain"/>
    <property type="match status" value="1"/>
</dbReference>
<keyword evidence="4" id="KW-0238">DNA-binding</keyword>
<dbReference type="GO" id="GO:0000976">
    <property type="term" value="F:transcription cis-regulatory region binding"/>
    <property type="evidence" value="ECO:0007669"/>
    <property type="project" value="TreeGrafter"/>
</dbReference>
<protein>
    <submittedName>
        <fullName evidence="7">H-NS histone family protein</fullName>
    </submittedName>
</protein>
<evidence type="ECO:0000256" key="2">
    <source>
        <dbReference type="ARBA" id="ARBA00010610"/>
    </source>
</evidence>
<dbReference type="RefSeq" id="WP_164354890.1">
    <property type="nucleotide sequence ID" value="NZ_JAABNT010000011.1"/>
</dbReference>
<dbReference type="Proteomes" id="UP000468591">
    <property type="component" value="Unassembled WGS sequence"/>
</dbReference>
<dbReference type="GO" id="GO:0003680">
    <property type="term" value="F:minor groove of adenine-thymine-rich DNA binding"/>
    <property type="evidence" value="ECO:0007669"/>
    <property type="project" value="TreeGrafter"/>
</dbReference>
<feature type="region of interest" description="Disordered" evidence="5">
    <location>
        <begin position="24"/>
        <end position="114"/>
    </location>
</feature>
<evidence type="ECO:0000313" key="7">
    <source>
        <dbReference type="EMBL" id="NEK23965.1"/>
    </source>
</evidence>
<name>A0A6P0CFU5_9RHOB</name>
<comment type="caution">
    <text evidence="7">The sequence shown here is derived from an EMBL/GenBank/DDBJ whole genome shotgun (WGS) entry which is preliminary data.</text>
</comment>
<dbReference type="GO" id="GO:0005829">
    <property type="term" value="C:cytosol"/>
    <property type="evidence" value="ECO:0007669"/>
    <property type="project" value="TreeGrafter"/>
</dbReference>
<dbReference type="GO" id="GO:0009295">
    <property type="term" value="C:nucleoid"/>
    <property type="evidence" value="ECO:0007669"/>
    <property type="project" value="UniProtKB-SubCell"/>
</dbReference>
<feature type="domain" description="DNA-binding protein H-NS-like C-terminal" evidence="6">
    <location>
        <begin position="69"/>
        <end position="114"/>
    </location>
</feature>
<dbReference type="SMART" id="SM00528">
    <property type="entry name" value="HNS"/>
    <property type="match status" value="1"/>
</dbReference>
<accession>A0A6P0CFU5</accession>
<dbReference type="GO" id="GO:0032993">
    <property type="term" value="C:protein-DNA complex"/>
    <property type="evidence" value="ECO:0007669"/>
    <property type="project" value="TreeGrafter"/>
</dbReference>
<dbReference type="SUPFAM" id="SSF81273">
    <property type="entry name" value="H-NS histone-like proteins"/>
    <property type="match status" value="1"/>
</dbReference>
<keyword evidence="8" id="KW-1185">Reference proteome</keyword>
<dbReference type="InterPro" id="IPR037150">
    <property type="entry name" value="H-NS_C_dom_sf"/>
</dbReference>
<dbReference type="Pfam" id="PF00816">
    <property type="entry name" value="Histone_HNS"/>
    <property type="match status" value="1"/>
</dbReference>